<dbReference type="OrthoDB" id="2246846at2"/>
<organism evidence="1 2">
    <name type="scientific">Secundilactobacillus odoratitofui DSM 19909 = JCM 15043</name>
    <dbReference type="NCBI Taxonomy" id="1423776"/>
    <lineage>
        <taxon>Bacteria</taxon>
        <taxon>Bacillati</taxon>
        <taxon>Bacillota</taxon>
        <taxon>Bacilli</taxon>
        <taxon>Lactobacillales</taxon>
        <taxon>Lactobacillaceae</taxon>
        <taxon>Secundilactobacillus</taxon>
    </lineage>
</organism>
<evidence type="ECO:0000313" key="1">
    <source>
        <dbReference type="EMBL" id="KRK99200.1"/>
    </source>
</evidence>
<dbReference type="AlphaFoldDB" id="A0A0R1LUS0"/>
<gene>
    <name evidence="1" type="ORF">FD04_GL002386</name>
</gene>
<dbReference type="EMBL" id="AZEE01000017">
    <property type="protein sequence ID" value="KRK99200.1"/>
    <property type="molecule type" value="Genomic_DNA"/>
</dbReference>
<comment type="caution">
    <text evidence="1">The sequence shown here is derived from an EMBL/GenBank/DDBJ whole genome shotgun (WGS) entry which is preliminary data.</text>
</comment>
<dbReference type="PATRIC" id="fig|1423776.4.peg.2420"/>
<evidence type="ECO:0000313" key="2">
    <source>
        <dbReference type="Proteomes" id="UP000051160"/>
    </source>
</evidence>
<name>A0A0R1LUS0_9LACO</name>
<sequence>MQNIEINDDVQSLLDAVNELFPGKVDLQFVGQLQSGYVRHDQAQAVQDKDAISVQVSDLTAPNYTASHELLHILMTLRGFPQIYFAISMGDETLDQQLMMLGTELYDIVCHIVVVSEQRKHHLIDDEIEKLYLKGVQATITPESEAGDDKMTLRLLTLTDALVFYGADNKEVNQQLAADYPVSFEAAKKLYADITAKPVDSPFALRRNIVKLFKQFDAQLQDWGLPPINMQEFATITSVVSKRQLRLEVRQLFELYHSDMVDIKSKRRAYVGISHSDDQNSFVISAPTKKDDTPEYYKAIYSLTVEDLFKKLEMPYIIR</sequence>
<dbReference type="Proteomes" id="UP000051160">
    <property type="component" value="Unassembled WGS sequence"/>
</dbReference>
<dbReference type="STRING" id="1423776.FD04_GL002386"/>
<accession>A0A0R1LUS0</accession>
<proteinExistence type="predicted"/>
<keyword evidence="2" id="KW-1185">Reference proteome</keyword>
<evidence type="ECO:0008006" key="3">
    <source>
        <dbReference type="Google" id="ProtNLM"/>
    </source>
</evidence>
<reference evidence="1 2" key="1">
    <citation type="journal article" date="2015" name="Genome Announc.">
        <title>Expanding the biotechnology potential of lactobacilli through comparative genomics of 213 strains and associated genera.</title>
        <authorList>
            <person name="Sun Z."/>
            <person name="Harris H.M."/>
            <person name="McCann A."/>
            <person name="Guo C."/>
            <person name="Argimon S."/>
            <person name="Zhang W."/>
            <person name="Yang X."/>
            <person name="Jeffery I.B."/>
            <person name="Cooney J.C."/>
            <person name="Kagawa T.F."/>
            <person name="Liu W."/>
            <person name="Song Y."/>
            <person name="Salvetti E."/>
            <person name="Wrobel A."/>
            <person name="Rasinkangas P."/>
            <person name="Parkhill J."/>
            <person name="Rea M.C."/>
            <person name="O'Sullivan O."/>
            <person name="Ritari J."/>
            <person name="Douillard F.P."/>
            <person name="Paul Ross R."/>
            <person name="Yang R."/>
            <person name="Briner A.E."/>
            <person name="Felis G.E."/>
            <person name="de Vos W.M."/>
            <person name="Barrangou R."/>
            <person name="Klaenhammer T.R."/>
            <person name="Caufield P.W."/>
            <person name="Cui Y."/>
            <person name="Zhang H."/>
            <person name="O'Toole P.W."/>
        </authorList>
    </citation>
    <scope>NUCLEOTIDE SEQUENCE [LARGE SCALE GENOMIC DNA]</scope>
    <source>
        <strain evidence="1 2">DSM 19909</strain>
    </source>
</reference>
<protein>
    <recommendedName>
        <fullName evidence="3">IpaB EvcA family protein</fullName>
    </recommendedName>
</protein>